<dbReference type="CDD" id="cd00955">
    <property type="entry name" value="Transaldolase_like"/>
    <property type="match status" value="1"/>
</dbReference>
<comment type="function">
    <text evidence="1 11">Transaldolase is important for the balance of metabolites in the pentose-phosphate pathway.</text>
</comment>
<evidence type="ECO:0000256" key="3">
    <source>
        <dbReference type="ARBA" id="ARBA00004857"/>
    </source>
</evidence>
<protein>
    <recommendedName>
        <fullName evidence="5 11">Transaldolase</fullName>
        <ecNumber evidence="5 11">2.2.1.2</ecNumber>
    </recommendedName>
</protein>
<dbReference type="EMBL" id="CP120682">
    <property type="protein sequence ID" value="WKN35423.1"/>
    <property type="molecule type" value="Genomic_DNA"/>
</dbReference>
<keyword evidence="7 11" id="KW-0808">Transferase</keyword>
<evidence type="ECO:0000256" key="1">
    <source>
        <dbReference type="ARBA" id="ARBA00003518"/>
    </source>
</evidence>
<dbReference type="InterPro" id="IPR001585">
    <property type="entry name" value="TAL/FSA"/>
</dbReference>
<dbReference type="PANTHER" id="PTHR10683">
    <property type="entry name" value="TRANSALDOLASE"/>
    <property type="match status" value="1"/>
</dbReference>
<dbReference type="GO" id="GO:0006098">
    <property type="term" value="P:pentose-phosphate shunt"/>
    <property type="evidence" value="ECO:0007669"/>
    <property type="project" value="UniProtKB-UniRule"/>
</dbReference>
<evidence type="ECO:0000256" key="8">
    <source>
        <dbReference type="ARBA" id="ARBA00023126"/>
    </source>
</evidence>
<organism evidence="12">
    <name type="scientific">Roseihalotalea indica</name>
    <dbReference type="NCBI Taxonomy" id="2867963"/>
    <lineage>
        <taxon>Bacteria</taxon>
        <taxon>Pseudomonadati</taxon>
        <taxon>Bacteroidota</taxon>
        <taxon>Cytophagia</taxon>
        <taxon>Cytophagales</taxon>
        <taxon>Catalimonadaceae</taxon>
        <taxon>Roseihalotalea</taxon>
    </lineage>
</organism>
<evidence type="ECO:0000256" key="7">
    <source>
        <dbReference type="ARBA" id="ARBA00022679"/>
    </source>
</evidence>
<evidence type="ECO:0000256" key="6">
    <source>
        <dbReference type="ARBA" id="ARBA00022490"/>
    </source>
</evidence>
<proteinExistence type="inferred from homology"/>
<dbReference type="InterPro" id="IPR013785">
    <property type="entry name" value="Aldolase_TIM"/>
</dbReference>
<dbReference type="PANTHER" id="PTHR10683:SF31">
    <property type="entry name" value="TRANSALDOLASE"/>
    <property type="match status" value="1"/>
</dbReference>
<dbReference type="EC" id="2.2.1.2" evidence="5 11"/>
<dbReference type="PROSITE" id="PS00958">
    <property type="entry name" value="TRANSALDOLASE_2"/>
    <property type="match status" value="1"/>
</dbReference>
<reference evidence="12" key="2">
    <citation type="journal article" date="2024" name="Antonie Van Leeuwenhoek">
        <title>Roseihalotalea indica gen. nov., sp. nov., a halophilic Bacteroidetes from mesopelagic Southwest Indian Ocean with higher carbohydrate metabolic potential.</title>
        <authorList>
            <person name="Chen B."/>
            <person name="Zhang M."/>
            <person name="Lin D."/>
            <person name="Ye J."/>
            <person name="Tang K."/>
        </authorList>
    </citation>
    <scope>NUCLEOTIDE SEQUENCE</scope>
    <source>
        <strain evidence="12">TK19036</strain>
    </source>
</reference>
<dbReference type="GO" id="GO:0004801">
    <property type="term" value="F:transaldolase activity"/>
    <property type="evidence" value="ECO:0007669"/>
    <property type="project" value="UniProtKB-UniRule"/>
</dbReference>
<comment type="pathway">
    <text evidence="3 11">Carbohydrate degradation; pentose phosphate pathway; D-glyceraldehyde 3-phosphate and beta-D-fructose 6-phosphate from D-ribose 5-phosphate and D-xylulose 5-phosphate (non-oxidative stage): step 2/3.</text>
</comment>
<evidence type="ECO:0000256" key="4">
    <source>
        <dbReference type="ARBA" id="ARBA00008426"/>
    </source>
</evidence>
<dbReference type="InterPro" id="IPR018225">
    <property type="entry name" value="Transaldolase_AS"/>
</dbReference>
<evidence type="ECO:0000256" key="10">
    <source>
        <dbReference type="ARBA" id="ARBA00048810"/>
    </source>
</evidence>
<name>A0AA49JC82_9BACT</name>
<keyword evidence="6 11" id="KW-0963">Cytoplasm</keyword>
<evidence type="ECO:0000256" key="2">
    <source>
        <dbReference type="ARBA" id="ARBA00004496"/>
    </source>
</evidence>
<dbReference type="NCBIfam" id="NF002881">
    <property type="entry name" value="PRK03343.1"/>
    <property type="match status" value="1"/>
</dbReference>
<dbReference type="InterPro" id="IPR004732">
    <property type="entry name" value="Transaldolase_2"/>
</dbReference>
<evidence type="ECO:0000313" key="12">
    <source>
        <dbReference type="EMBL" id="WKN35423.1"/>
    </source>
</evidence>
<sequence>METNRLNEIQKFGQSVWLDNLSRKILDSGELERLIKDTGIRGLTSNPAIFEKAISAGDYYDQDIEKYAKEGLDSRAIFEKLAVNDIQRAADLFHPLYESTKGKDGYVSLEVPPDLVHDTEATVEEARKLWAMVERPNVMIKVPGTPEGLPAITQLIAEGININVTLLFSVERYRAVAEAYLDGLELRLNNNQPIDHIASVASFFLSRIDVLVDPMLQDIIETNSERAAKASYALGEVALANAKKAYQIFEEVFDSNRYSSLAEQGANKQRVLWASTGNKNPDYDALKYVTPLIGPGTVNTMPDSTLEETAKNIQPTETLTADMAHFDKVWKSLPELGIDIEDVAVQLEKEGAEKFQEPFQKLLDAIEEQRKAQV</sequence>
<reference evidence="12" key="1">
    <citation type="journal article" date="2023" name="Comput. Struct. Biotechnol. J.">
        <title>Discovery of a novel marine Bacteroidetes with a rich repertoire of carbohydrate-active enzymes.</title>
        <authorList>
            <person name="Chen B."/>
            <person name="Liu G."/>
            <person name="Chen Q."/>
            <person name="Wang H."/>
            <person name="Liu L."/>
            <person name="Tang K."/>
        </authorList>
    </citation>
    <scope>NUCLEOTIDE SEQUENCE</scope>
    <source>
        <strain evidence="12">TK19036</strain>
    </source>
</reference>
<dbReference type="NCBIfam" id="TIGR00876">
    <property type="entry name" value="tal_mycobact"/>
    <property type="match status" value="1"/>
</dbReference>
<evidence type="ECO:0000256" key="11">
    <source>
        <dbReference type="HAMAP-Rule" id="MF_00493"/>
    </source>
</evidence>
<dbReference type="PIRSF" id="PIRSF036915">
    <property type="entry name" value="Trnald_Bac_Plnt"/>
    <property type="match status" value="1"/>
</dbReference>
<gene>
    <name evidence="11 12" type="primary">tal</name>
    <name evidence="12" type="ORF">K4G66_23905</name>
</gene>
<dbReference type="Gene3D" id="3.20.20.70">
    <property type="entry name" value="Aldolase class I"/>
    <property type="match status" value="1"/>
</dbReference>
<dbReference type="GO" id="GO:0005737">
    <property type="term" value="C:cytoplasm"/>
    <property type="evidence" value="ECO:0007669"/>
    <property type="project" value="UniProtKB-SubCell"/>
</dbReference>
<dbReference type="GO" id="GO:0005975">
    <property type="term" value="P:carbohydrate metabolic process"/>
    <property type="evidence" value="ECO:0007669"/>
    <property type="project" value="InterPro"/>
</dbReference>
<comment type="catalytic activity">
    <reaction evidence="10 11">
        <text>D-sedoheptulose 7-phosphate + D-glyceraldehyde 3-phosphate = D-erythrose 4-phosphate + beta-D-fructose 6-phosphate</text>
        <dbReference type="Rhea" id="RHEA:17053"/>
        <dbReference type="ChEBI" id="CHEBI:16897"/>
        <dbReference type="ChEBI" id="CHEBI:57483"/>
        <dbReference type="ChEBI" id="CHEBI:57634"/>
        <dbReference type="ChEBI" id="CHEBI:59776"/>
        <dbReference type="EC" id="2.2.1.2"/>
    </reaction>
</comment>
<evidence type="ECO:0000256" key="5">
    <source>
        <dbReference type="ARBA" id="ARBA00013151"/>
    </source>
</evidence>
<keyword evidence="9 11" id="KW-0704">Schiff base</keyword>
<feature type="active site" description="Schiff-base intermediate with substrate" evidence="11">
    <location>
        <position position="141"/>
    </location>
</feature>
<keyword evidence="8 11" id="KW-0570">Pentose shunt</keyword>
<dbReference type="HAMAP" id="MF_00493">
    <property type="entry name" value="Transaldolase_2"/>
    <property type="match status" value="1"/>
</dbReference>
<comment type="similarity">
    <text evidence="4 11">Belongs to the transaldolase family. Type 2 subfamily.</text>
</comment>
<dbReference type="SUPFAM" id="SSF51569">
    <property type="entry name" value="Aldolase"/>
    <property type="match status" value="1"/>
</dbReference>
<dbReference type="Pfam" id="PF00923">
    <property type="entry name" value="TAL_FSA"/>
    <property type="match status" value="1"/>
</dbReference>
<dbReference type="AlphaFoldDB" id="A0AA49JC82"/>
<evidence type="ECO:0000256" key="9">
    <source>
        <dbReference type="ARBA" id="ARBA00023270"/>
    </source>
</evidence>
<comment type="subcellular location">
    <subcellularLocation>
        <location evidence="2 11">Cytoplasm</location>
    </subcellularLocation>
</comment>
<accession>A0AA49JC82</accession>